<dbReference type="EMBL" id="CP111019">
    <property type="protein sequence ID" value="WAR12488.1"/>
    <property type="molecule type" value="Genomic_DNA"/>
</dbReference>
<keyword evidence="2 7" id="KW-0808">Transferase</keyword>
<organism evidence="10 11">
    <name type="scientific">Mya arenaria</name>
    <name type="common">Soft-shell clam</name>
    <dbReference type="NCBI Taxonomy" id="6604"/>
    <lineage>
        <taxon>Eukaryota</taxon>
        <taxon>Metazoa</taxon>
        <taxon>Spiralia</taxon>
        <taxon>Lophotrochozoa</taxon>
        <taxon>Mollusca</taxon>
        <taxon>Bivalvia</taxon>
        <taxon>Autobranchia</taxon>
        <taxon>Heteroconchia</taxon>
        <taxon>Euheterodonta</taxon>
        <taxon>Imparidentia</taxon>
        <taxon>Neoheterodontei</taxon>
        <taxon>Myida</taxon>
        <taxon>Myoidea</taxon>
        <taxon>Myidae</taxon>
        <taxon>Mya</taxon>
    </lineage>
</organism>
<dbReference type="InterPro" id="IPR001594">
    <property type="entry name" value="Palmitoyltrfase_DHHC"/>
</dbReference>
<feature type="compositionally biased region" description="Basic and acidic residues" evidence="8">
    <location>
        <begin position="170"/>
        <end position="197"/>
    </location>
</feature>
<feature type="compositionally biased region" description="Basic residues" evidence="8">
    <location>
        <begin position="230"/>
        <end position="240"/>
    </location>
</feature>
<keyword evidence="5 7" id="KW-0472">Membrane</keyword>
<comment type="domain">
    <text evidence="7">The DHHC domain is required for palmitoyltransferase activity.</text>
</comment>
<dbReference type="PANTHER" id="PTHR22883:SF203">
    <property type="entry name" value="PALMITOYLTRANSFERASE"/>
    <property type="match status" value="1"/>
</dbReference>
<comment type="subcellular location">
    <subcellularLocation>
        <location evidence="1">Membrane</location>
        <topology evidence="1">Multi-pass membrane protein</topology>
    </subcellularLocation>
</comment>
<dbReference type="Proteomes" id="UP001164746">
    <property type="component" value="Chromosome 8"/>
</dbReference>
<comment type="catalytic activity">
    <reaction evidence="7">
        <text>L-cysteinyl-[protein] + hexadecanoyl-CoA = S-hexadecanoyl-L-cysteinyl-[protein] + CoA</text>
        <dbReference type="Rhea" id="RHEA:36683"/>
        <dbReference type="Rhea" id="RHEA-COMP:10131"/>
        <dbReference type="Rhea" id="RHEA-COMP:11032"/>
        <dbReference type="ChEBI" id="CHEBI:29950"/>
        <dbReference type="ChEBI" id="CHEBI:57287"/>
        <dbReference type="ChEBI" id="CHEBI:57379"/>
        <dbReference type="ChEBI" id="CHEBI:74151"/>
        <dbReference type="EC" id="2.3.1.225"/>
    </reaction>
</comment>
<feature type="domain" description="Palmitoyltransferase DHHC" evidence="9">
    <location>
        <begin position="97"/>
        <end position="125"/>
    </location>
</feature>
<gene>
    <name evidence="10" type="ORF">MAR_026668</name>
</gene>
<evidence type="ECO:0000256" key="7">
    <source>
        <dbReference type="RuleBase" id="RU079119"/>
    </source>
</evidence>
<keyword evidence="6 7" id="KW-0012">Acyltransferase</keyword>
<dbReference type="PANTHER" id="PTHR22883">
    <property type="entry name" value="ZINC FINGER DHHC DOMAIN CONTAINING PROTEIN"/>
    <property type="match status" value="1"/>
</dbReference>
<evidence type="ECO:0000256" key="4">
    <source>
        <dbReference type="ARBA" id="ARBA00022989"/>
    </source>
</evidence>
<sequence>MRDVEAGSIESSRKNGWTLPLNSLQVIAWVVIVVYAILHFTTLVPAIHSSWQPAAYIVPGLSLVVHLICHIVSISIDPSDPSVLAKKYPKLKFDSGGKSKHCGVCNKCISNFDHHCKWLNNCIGGLCKNTNTYDYIIAQRDMEERKEDEKLAKDRKSKRNQVKPSTGSRASKDSERDGMPTKDYQKILEEAEQEGRSSGETPPPSTLPYHTEKNNNNNNTNLMMEDEKNKVKRLRKKKRSSSQSGSQAISTVDNPRMYKNKGYTISSVDIPDAMEAPHIVPIREPTPRGTGPAPEYHTDSADSLLEVPTDKSFSMSLISGARTTDKSFNAASAIGGTGVRKSKKKKRRKDSIVHSDDDDELNTTTLFTVNNSAKYNPDGSLQYADFRALPLTPTSLRRQQQQQQSAKNALEVPPLDFTTLRGSHESVTFQPYTATMRSTDTVLTTDRLLPPLKEEKRRTNLQPVTDTEV</sequence>
<feature type="compositionally biased region" description="Basic residues" evidence="8">
    <location>
        <begin position="340"/>
        <end position="349"/>
    </location>
</feature>
<feature type="compositionally biased region" description="Basic and acidic residues" evidence="8">
    <location>
        <begin position="144"/>
        <end position="154"/>
    </location>
</feature>
<dbReference type="Pfam" id="PF01529">
    <property type="entry name" value="DHHC"/>
    <property type="match status" value="1"/>
</dbReference>
<dbReference type="PROSITE" id="PS50216">
    <property type="entry name" value="DHHC"/>
    <property type="match status" value="1"/>
</dbReference>
<keyword evidence="11" id="KW-1185">Reference proteome</keyword>
<evidence type="ECO:0000313" key="10">
    <source>
        <dbReference type="EMBL" id="WAR12488.1"/>
    </source>
</evidence>
<evidence type="ECO:0000259" key="9">
    <source>
        <dbReference type="Pfam" id="PF01529"/>
    </source>
</evidence>
<feature type="region of interest" description="Disordered" evidence="8">
    <location>
        <begin position="144"/>
        <end position="258"/>
    </location>
</feature>
<evidence type="ECO:0000256" key="1">
    <source>
        <dbReference type="ARBA" id="ARBA00004141"/>
    </source>
</evidence>
<feature type="transmembrane region" description="Helical" evidence="7">
    <location>
        <begin position="54"/>
        <end position="76"/>
    </location>
</feature>
<dbReference type="EC" id="2.3.1.225" evidence="7"/>
<reference evidence="10" key="1">
    <citation type="submission" date="2022-11" db="EMBL/GenBank/DDBJ databases">
        <title>Centuries of genome instability and evolution in soft-shell clam transmissible cancer (bioRxiv).</title>
        <authorList>
            <person name="Hart S.F.M."/>
            <person name="Yonemitsu M.A."/>
            <person name="Giersch R.M."/>
            <person name="Beal B.F."/>
            <person name="Arriagada G."/>
            <person name="Davis B.W."/>
            <person name="Ostrander E.A."/>
            <person name="Goff S.P."/>
            <person name="Metzger M.J."/>
        </authorList>
    </citation>
    <scope>NUCLEOTIDE SEQUENCE</scope>
    <source>
        <strain evidence="10">MELC-2E11</strain>
        <tissue evidence="10">Siphon/mantle</tissue>
    </source>
</reference>
<comment type="similarity">
    <text evidence="7">Belongs to the DHHC palmitoyltransferase family.</text>
</comment>
<accession>A0ABY7EVD2</accession>
<protein>
    <recommendedName>
        <fullName evidence="7">Palmitoyltransferase</fullName>
        <ecNumber evidence="7">2.3.1.225</ecNumber>
    </recommendedName>
</protein>
<feature type="transmembrane region" description="Helical" evidence="7">
    <location>
        <begin position="26"/>
        <end position="47"/>
    </location>
</feature>
<evidence type="ECO:0000256" key="5">
    <source>
        <dbReference type="ARBA" id="ARBA00023136"/>
    </source>
</evidence>
<name>A0ABY7EVD2_MYAAR</name>
<evidence type="ECO:0000313" key="11">
    <source>
        <dbReference type="Proteomes" id="UP001164746"/>
    </source>
</evidence>
<keyword evidence="3 7" id="KW-0812">Transmembrane</keyword>
<evidence type="ECO:0000256" key="2">
    <source>
        <dbReference type="ARBA" id="ARBA00022679"/>
    </source>
</evidence>
<evidence type="ECO:0000256" key="3">
    <source>
        <dbReference type="ARBA" id="ARBA00022692"/>
    </source>
</evidence>
<evidence type="ECO:0000256" key="6">
    <source>
        <dbReference type="ARBA" id="ARBA00023315"/>
    </source>
</evidence>
<keyword evidence="4 7" id="KW-1133">Transmembrane helix</keyword>
<dbReference type="InterPro" id="IPR039859">
    <property type="entry name" value="PFA4/ZDH16/20/ERF2-like"/>
</dbReference>
<feature type="region of interest" description="Disordered" evidence="8">
    <location>
        <begin position="336"/>
        <end position="358"/>
    </location>
</feature>
<proteinExistence type="inferred from homology"/>
<evidence type="ECO:0000256" key="8">
    <source>
        <dbReference type="SAM" id="MobiDB-lite"/>
    </source>
</evidence>